<dbReference type="InterPro" id="IPR041147">
    <property type="entry name" value="GH38_C"/>
</dbReference>
<dbReference type="GO" id="GO:0046872">
    <property type="term" value="F:metal ion binding"/>
    <property type="evidence" value="ECO:0007669"/>
    <property type="project" value="UniProtKB-KW"/>
</dbReference>
<protein>
    <submittedName>
        <fullName evidence="6">Alpha-mannosidase</fullName>
    </submittedName>
</protein>
<dbReference type="RefSeq" id="WP_282592470.1">
    <property type="nucleotide sequence ID" value="NZ_JAPAAF010000024.1"/>
</dbReference>
<dbReference type="InterPro" id="IPR011013">
    <property type="entry name" value="Gal_mutarotase_sf_dom"/>
</dbReference>
<evidence type="ECO:0000256" key="1">
    <source>
        <dbReference type="ARBA" id="ARBA00009792"/>
    </source>
</evidence>
<dbReference type="InterPro" id="IPR037094">
    <property type="entry name" value="Glyco_hydro_38_cen_sf"/>
</dbReference>
<evidence type="ECO:0000256" key="2">
    <source>
        <dbReference type="ARBA" id="ARBA00022723"/>
    </source>
</evidence>
<dbReference type="SMART" id="SM00872">
    <property type="entry name" value="Alpha-mann_mid"/>
    <property type="match status" value="1"/>
</dbReference>
<keyword evidence="7" id="KW-1185">Reference proteome</keyword>
<name>A0AA41Y9Q8_9BACT</name>
<evidence type="ECO:0000259" key="5">
    <source>
        <dbReference type="SMART" id="SM00872"/>
    </source>
</evidence>
<evidence type="ECO:0000256" key="3">
    <source>
        <dbReference type="ARBA" id="ARBA00022801"/>
    </source>
</evidence>
<proteinExistence type="inferred from homology"/>
<dbReference type="Pfam" id="PF01074">
    <property type="entry name" value="Glyco_hydro_38N"/>
    <property type="match status" value="1"/>
</dbReference>
<dbReference type="Gene3D" id="3.20.110.10">
    <property type="entry name" value="Glycoside hydrolase 38, N terminal domain"/>
    <property type="match status" value="1"/>
</dbReference>
<dbReference type="InterPro" id="IPR011330">
    <property type="entry name" value="Glyco_hydro/deAcase_b/a-brl"/>
</dbReference>
<dbReference type="SUPFAM" id="SSF88688">
    <property type="entry name" value="Families 57/38 glycoside transferase middle domain"/>
    <property type="match status" value="1"/>
</dbReference>
<dbReference type="InterPro" id="IPR015341">
    <property type="entry name" value="Glyco_hydro_38_cen"/>
</dbReference>
<dbReference type="FunFam" id="1.20.1270.50:FF:000004">
    <property type="entry name" value="alpha-mannosidase 2C1 isoform X1"/>
    <property type="match status" value="1"/>
</dbReference>
<comment type="caution">
    <text evidence="6">The sequence shown here is derived from an EMBL/GenBank/DDBJ whole genome shotgun (WGS) entry which is preliminary data.</text>
</comment>
<evidence type="ECO:0000256" key="4">
    <source>
        <dbReference type="ARBA" id="ARBA00023295"/>
    </source>
</evidence>
<sequence length="1084" mass="122012">MRKVIFILFIALFYPVMIIAQPLKKREQYDISKDKVLYTVGYAHLDSEWNWDYPATINMDIKNTMLENFHLFEKYPDYVFNFTGSRRYQMMKEYYPELYKKVQQYVHDGRWYVSGSSVDEGEVNISSSESLIRQVLYGNDYFRKEFGVESKDYMLPDCFGFLANLPTIWNHCGLLGFSTQKLTWRSAAGIPFNVGVWNGPDDKGIVAAFNATNYNGGVKPRLDIDSAWVARLDEDKAKYGISFDYRYYGVGDEGGAPRERDVKNVIESLHNSDSQIKVILTSSDQMYKDITPEIREKLPTYKGDLLLIEHSAGSMTSQAYMKRLNRKNELLAKSAEQLAVMADWTSDVKYPFEKINNSWDLVLGSQFHDILPGTSIPKAYEYAWNDEFIAANGFQEVLKSSVSELTSQLNTQVKGKAVVVYNPVASNREDVVTAEISYETLPANVQVYDEKGKAVPTQVVERKDKSLKVIFLAKVQSVGMSVYDVRETTKQASKSSTLVAGDKLLENEYYKVKFADNGDMLSVFDKKAGKELLAKPARLEFLAESPAEWPAWNMDWEDRQNAPIDYMDKEASIKVIEEGAVRVALEIKRKGQNSEITQVVSLSAGDAGKRVEVDNKVDWQSTGVSLKAAFPLTVSNKQATYNLGVGTLQRANNDSVKFEVPAKQWFDLTNEAGDYGVTILEDCKYGSDKPADNMLRLTLLYTPEAKRSFRYQDSQDWGEQEFRYGIYGHKGSWVDGQSQWQGEFFNQPLLAFEAPKHAGKLGKATSFLSVDTPKAGVMAVKKMENDDYYIVRVNELSGSDLSKVNLKFAGNIADAFEVNGQEQKIGQAGFANNQLSFDLSHYTIRTFAVKLADAKVTSPTIMQEPVPLDFDQDVMSFDDNRWDGSLGRGGSLPAELVPDEITSEGIRFAMGSRADEANNAISCKGQKISLPEGDYTSLYILASAVRETTADFKLGDVSTSLNIQGWTGYIGQHYNRNFDLDGRTVLSIDKPFLKQDNIAWFASHCHRAYPTQNVAYQYCYLYKYELKIPAGAKTITLPDDDRIRILAMTVANGVESDVKPLQPLFDDFADSPKVELRTPAVASK</sequence>
<dbReference type="GO" id="GO:0030246">
    <property type="term" value="F:carbohydrate binding"/>
    <property type="evidence" value="ECO:0007669"/>
    <property type="project" value="InterPro"/>
</dbReference>
<dbReference type="Gene3D" id="1.20.1270.50">
    <property type="entry name" value="Glycoside hydrolase family 38, central domain"/>
    <property type="match status" value="1"/>
</dbReference>
<dbReference type="CDD" id="cd10789">
    <property type="entry name" value="GH38N_AMII_ER_cytosolic"/>
    <property type="match status" value="1"/>
</dbReference>
<keyword evidence="3" id="KW-0378">Hydrolase</keyword>
<keyword evidence="4" id="KW-0326">Glycosidase</keyword>
<evidence type="ECO:0000313" key="6">
    <source>
        <dbReference type="EMBL" id="MCW0483877.1"/>
    </source>
</evidence>
<dbReference type="InterPro" id="IPR000602">
    <property type="entry name" value="Glyco_hydro_38_N"/>
</dbReference>
<organism evidence="6 7">
    <name type="scientific">Gaoshiqia sediminis</name>
    <dbReference type="NCBI Taxonomy" id="2986998"/>
    <lineage>
        <taxon>Bacteria</taxon>
        <taxon>Pseudomonadati</taxon>
        <taxon>Bacteroidota</taxon>
        <taxon>Bacteroidia</taxon>
        <taxon>Marinilabiliales</taxon>
        <taxon>Prolixibacteraceae</taxon>
        <taxon>Gaoshiqia</taxon>
    </lineage>
</organism>
<dbReference type="InterPro" id="IPR011682">
    <property type="entry name" value="Glyco_hydro_38_C"/>
</dbReference>
<dbReference type="SUPFAM" id="SSF74650">
    <property type="entry name" value="Galactose mutarotase-like"/>
    <property type="match status" value="1"/>
</dbReference>
<evidence type="ECO:0000313" key="7">
    <source>
        <dbReference type="Proteomes" id="UP001163821"/>
    </source>
</evidence>
<dbReference type="Gene3D" id="2.70.98.30">
    <property type="entry name" value="Golgi alpha-mannosidase II, domain 4"/>
    <property type="match status" value="1"/>
</dbReference>
<dbReference type="PANTHER" id="PTHR46017:SF1">
    <property type="entry name" value="ALPHA-MANNOSIDASE 2C1"/>
    <property type="match status" value="1"/>
</dbReference>
<dbReference type="SUPFAM" id="SSF88713">
    <property type="entry name" value="Glycoside hydrolase/deacetylase"/>
    <property type="match status" value="1"/>
</dbReference>
<dbReference type="Pfam" id="PF07748">
    <property type="entry name" value="Glyco_hydro_38C"/>
    <property type="match status" value="1"/>
</dbReference>
<dbReference type="Pfam" id="PF09261">
    <property type="entry name" value="Alpha-mann_mid"/>
    <property type="match status" value="1"/>
</dbReference>
<dbReference type="AlphaFoldDB" id="A0AA41Y9Q8"/>
<dbReference type="EMBL" id="JAPAAF010000024">
    <property type="protein sequence ID" value="MCW0483877.1"/>
    <property type="molecule type" value="Genomic_DNA"/>
</dbReference>
<dbReference type="PANTHER" id="PTHR46017">
    <property type="entry name" value="ALPHA-MANNOSIDASE 2C1"/>
    <property type="match status" value="1"/>
</dbReference>
<dbReference type="GO" id="GO:0009313">
    <property type="term" value="P:oligosaccharide catabolic process"/>
    <property type="evidence" value="ECO:0007669"/>
    <property type="project" value="TreeGrafter"/>
</dbReference>
<keyword evidence="2" id="KW-0479">Metal-binding</keyword>
<dbReference type="InterPro" id="IPR028995">
    <property type="entry name" value="Glyco_hydro_57/38_cen_sf"/>
</dbReference>
<accession>A0AA41Y9Q8</accession>
<dbReference type="Pfam" id="PF17677">
    <property type="entry name" value="Glyco_hydro38C2"/>
    <property type="match status" value="1"/>
</dbReference>
<dbReference type="GO" id="GO:0004559">
    <property type="term" value="F:alpha-mannosidase activity"/>
    <property type="evidence" value="ECO:0007669"/>
    <property type="project" value="InterPro"/>
</dbReference>
<reference evidence="6" key="1">
    <citation type="submission" date="2022-10" db="EMBL/GenBank/DDBJ databases">
        <title>Gaoshiqiia sediminis gen. nov., sp. nov., isolated from coastal sediment.</title>
        <authorList>
            <person name="Yu W.X."/>
            <person name="Mu D.S."/>
            <person name="Du J.Z."/>
            <person name="Liang Y.Q."/>
        </authorList>
    </citation>
    <scope>NUCLEOTIDE SEQUENCE</scope>
    <source>
        <strain evidence="6">A06</strain>
    </source>
</reference>
<dbReference type="GO" id="GO:0006013">
    <property type="term" value="P:mannose metabolic process"/>
    <property type="evidence" value="ECO:0007669"/>
    <property type="project" value="InterPro"/>
</dbReference>
<dbReference type="InterPro" id="IPR027291">
    <property type="entry name" value="Glyco_hydro_38_N_sf"/>
</dbReference>
<comment type="similarity">
    <text evidence="1">Belongs to the glycosyl hydrolase 38 family.</text>
</comment>
<gene>
    <name evidence="6" type="ORF">N2K84_14130</name>
</gene>
<dbReference type="Proteomes" id="UP001163821">
    <property type="component" value="Unassembled WGS sequence"/>
</dbReference>
<feature type="domain" description="Glycoside hydrolase family 38 central" evidence="5">
    <location>
        <begin position="309"/>
        <end position="387"/>
    </location>
</feature>